<evidence type="ECO:0000256" key="2">
    <source>
        <dbReference type="ARBA" id="ARBA00006636"/>
    </source>
</evidence>
<feature type="region of interest" description="Disordered" evidence="15">
    <location>
        <begin position="461"/>
        <end position="502"/>
    </location>
</feature>
<dbReference type="STRING" id="1266660.A0A1G4K4E9"/>
<dbReference type="PANTHER" id="PTHR14226">
    <property type="entry name" value="NEUROPATHY TARGET ESTERASE/SWISS CHEESE D.MELANOGASTER"/>
    <property type="match status" value="1"/>
</dbReference>
<dbReference type="PROSITE" id="PS51635">
    <property type="entry name" value="PNPLA"/>
    <property type="match status" value="1"/>
</dbReference>
<dbReference type="PROSITE" id="PS01237">
    <property type="entry name" value="UPF0028"/>
    <property type="match status" value="1"/>
</dbReference>
<feature type="compositionally biased region" description="Polar residues" evidence="15">
    <location>
        <begin position="534"/>
        <end position="549"/>
    </location>
</feature>
<evidence type="ECO:0000256" key="12">
    <source>
        <dbReference type="ARBA" id="ARBA00023136"/>
    </source>
</evidence>
<dbReference type="InterPro" id="IPR002641">
    <property type="entry name" value="PNPLA_dom"/>
</dbReference>
<keyword evidence="9 13" id="KW-0442">Lipid degradation</keyword>
<feature type="transmembrane region" description="Helical" evidence="14">
    <location>
        <begin position="79"/>
        <end position="104"/>
    </location>
</feature>
<dbReference type="InterPro" id="IPR001423">
    <property type="entry name" value="LysoPLipase_patatin_CS"/>
</dbReference>
<dbReference type="OrthoDB" id="421051at2759"/>
<dbReference type="Proteomes" id="UP000190274">
    <property type="component" value="Chromosome H"/>
</dbReference>
<feature type="compositionally biased region" description="Basic and acidic residues" evidence="15">
    <location>
        <begin position="461"/>
        <end position="470"/>
    </location>
</feature>
<dbReference type="Pfam" id="PF01734">
    <property type="entry name" value="Patatin"/>
    <property type="match status" value="1"/>
</dbReference>
<evidence type="ECO:0000256" key="5">
    <source>
        <dbReference type="ARBA" id="ARBA00022692"/>
    </source>
</evidence>
<evidence type="ECO:0000256" key="7">
    <source>
        <dbReference type="ARBA" id="ARBA00022801"/>
    </source>
</evidence>
<keyword evidence="5 14" id="KW-0812">Transmembrane</keyword>
<evidence type="ECO:0000256" key="10">
    <source>
        <dbReference type="ARBA" id="ARBA00022989"/>
    </source>
</evidence>
<keyword evidence="10 14" id="KW-1133">Transmembrane helix</keyword>
<feature type="short sequence motif" description="DGA/G" evidence="13">
    <location>
        <begin position="1401"/>
        <end position="1403"/>
    </location>
</feature>
<dbReference type="SUPFAM" id="SSF51206">
    <property type="entry name" value="cAMP-binding domain-like"/>
    <property type="match status" value="3"/>
</dbReference>
<comment type="function">
    <text evidence="14">Intracellular phospholipase B that catalyzes the double deacylation of phosphatidylcholine (PC) to glycerophosphocholine (GroPCho). Plays an important role in membrane lipid homeostasis.</text>
</comment>
<evidence type="ECO:0000256" key="11">
    <source>
        <dbReference type="ARBA" id="ARBA00023098"/>
    </source>
</evidence>
<dbReference type="Pfam" id="PF00027">
    <property type="entry name" value="cNMP_binding"/>
    <property type="match status" value="2"/>
</dbReference>
<feature type="compositionally biased region" description="Basic and acidic residues" evidence="15">
    <location>
        <begin position="338"/>
        <end position="348"/>
    </location>
</feature>
<keyword evidence="6" id="KW-0677">Repeat</keyword>
<dbReference type="Pfam" id="PF24179">
    <property type="entry name" value="NTE_Ploop"/>
    <property type="match status" value="1"/>
</dbReference>
<dbReference type="InterPro" id="IPR050301">
    <property type="entry name" value="NTE"/>
</dbReference>
<dbReference type="GO" id="GO:0034638">
    <property type="term" value="P:phosphatidylcholine catabolic process"/>
    <property type="evidence" value="ECO:0007669"/>
    <property type="project" value="EnsemblFungi"/>
</dbReference>
<evidence type="ECO:0000256" key="14">
    <source>
        <dbReference type="RuleBase" id="RU362043"/>
    </source>
</evidence>
<keyword evidence="12 14" id="KW-0472">Membrane</keyword>
<evidence type="ECO:0000256" key="9">
    <source>
        <dbReference type="ARBA" id="ARBA00022963"/>
    </source>
</evidence>
<dbReference type="EC" id="3.1.1.5" evidence="3 14"/>
<dbReference type="InterPro" id="IPR056556">
    <property type="entry name" value="NTE1_P-loop_dom"/>
</dbReference>
<feature type="domain" description="PNPLA" evidence="17">
    <location>
        <begin position="1250"/>
        <end position="1414"/>
    </location>
</feature>
<dbReference type="GO" id="GO:0004622">
    <property type="term" value="F:phosphatidylcholine lysophospholipase activity"/>
    <property type="evidence" value="ECO:0007669"/>
    <property type="project" value="UniProtKB-EC"/>
</dbReference>
<comment type="similarity">
    <text evidence="2 14">Belongs to the NTE family.</text>
</comment>
<feature type="region of interest" description="Disordered" evidence="15">
    <location>
        <begin position="858"/>
        <end position="879"/>
    </location>
</feature>
<comment type="subcellular location">
    <subcellularLocation>
        <location evidence="1 14">Endoplasmic reticulum membrane</location>
    </subcellularLocation>
</comment>
<dbReference type="SUPFAM" id="SSF52151">
    <property type="entry name" value="FabD/lysophospholipase-like"/>
    <property type="match status" value="1"/>
</dbReference>
<feature type="short sequence motif" description="GXGXXG" evidence="13">
    <location>
        <begin position="1254"/>
        <end position="1259"/>
    </location>
</feature>
<evidence type="ECO:0000256" key="4">
    <source>
        <dbReference type="ARBA" id="ARBA00018317"/>
    </source>
</evidence>
<evidence type="ECO:0000256" key="3">
    <source>
        <dbReference type="ARBA" id="ARBA00013274"/>
    </source>
</evidence>
<dbReference type="SMART" id="SM00100">
    <property type="entry name" value="cNMP"/>
    <property type="match status" value="2"/>
</dbReference>
<evidence type="ECO:0000256" key="1">
    <source>
        <dbReference type="ARBA" id="ARBA00004586"/>
    </source>
</evidence>
<feature type="compositionally biased region" description="Low complexity" evidence="15">
    <location>
        <begin position="352"/>
        <end position="367"/>
    </location>
</feature>
<dbReference type="CDD" id="cd00038">
    <property type="entry name" value="CAP_ED"/>
    <property type="match status" value="1"/>
</dbReference>
<reference evidence="18 19" key="1">
    <citation type="submission" date="2016-03" db="EMBL/GenBank/DDBJ databases">
        <authorList>
            <person name="Devillers H."/>
        </authorList>
    </citation>
    <scope>NUCLEOTIDE SEQUENCE [LARGE SCALE GENOMIC DNA]</scope>
    <source>
        <strain evidence="18">CBS 10888</strain>
    </source>
</reference>
<feature type="domain" description="Cyclic nucleotide-binding" evidence="16">
    <location>
        <begin position="806"/>
        <end position="944"/>
    </location>
</feature>
<feature type="active site" description="Proton acceptor" evidence="13">
    <location>
        <position position="1401"/>
    </location>
</feature>
<protein>
    <recommendedName>
        <fullName evidence="4 14">Lysophospholipase NTE1</fullName>
        <ecNumber evidence="3 14">3.1.1.5</ecNumber>
    </recommendedName>
    <alternativeName>
        <fullName evidence="14">Intracellular phospholipase B</fullName>
    </alternativeName>
</protein>
<feature type="compositionally biased region" description="Polar residues" evidence="15">
    <location>
        <begin position="471"/>
        <end position="486"/>
    </location>
</feature>
<comment type="catalytic activity">
    <reaction evidence="14">
        <text>a 1-acyl-sn-glycero-3-phosphocholine + H2O = sn-glycerol 3-phosphocholine + a fatty acid + H(+)</text>
        <dbReference type="Rhea" id="RHEA:15177"/>
        <dbReference type="ChEBI" id="CHEBI:15377"/>
        <dbReference type="ChEBI" id="CHEBI:15378"/>
        <dbReference type="ChEBI" id="CHEBI:16870"/>
        <dbReference type="ChEBI" id="CHEBI:28868"/>
        <dbReference type="ChEBI" id="CHEBI:58168"/>
        <dbReference type="EC" id="3.1.1.5"/>
    </reaction>
</comment>
<evidence type="ECO:0000256" key="15">
    <source>
        <dbReference type="SAM" id="MobiDB-lite"/>
    </source>
</evidence>
<dbReference type="PROSITE" id="PS50042">
    <property type="entry name" value="CNMP_BINDING_3"/>
    <property type="match status" value="2"/>
</dbReference>
<feature type="short sequence motif" description="GXSXG" evidence="13">
    <location>
        <begin position="1281"/>
        <end position="1285"/>
    </location>
</feature>
<proteinExistence type="inferred from homology"/>
<evidence type="ECO:0000256" key="13">
    <source>
        <dbReference type="PROSITE-ProRule" id="PRU01161"/>
    </source>
</evidence>
<feature type="region of interest" description="Disordered" evidence="15">
    <location>
        <begin position="532"/>
        <end position="551"/>
    </location>
</feature>
<dbReference type="InterPro" id="IPR016035">
    <property type="entry name" value="Acyl_Trfase/lysoPLipase"/>
</dbReference>
<name>A0A1G4K4E9_9SACH</name>
<keyword evidence="11 13" id="KW-0443">Lipid metabolism</keyword>
<dbReference type="Gene3D" id="3.40.1090.10">
    <property type="entry name" value="Cytosolic phospholipase A2 catalytic domain"/>
    <property type="match status" value="2"/>
</dbReference>
<evidence type="ECO:0000313" key="19">
    <source>
        <dbReference type="Proteomes" id="UP000190274"/>
    </source>
</evidence>
<accession>A0A1G4K4E9</accession>
<feature type="domain" description="Cyclic nucleotide-binding" evidence="16">
    <location>
        <begin position="700"/>
        <end position="792"/>
    </location>
</feature>
<evidence type="ECO:0000259" key="17">
    <source>
        <dbReference type="PROSITE" id="PS51635"/>
    </source>
</evidence>
<organism evidence="18 19">
    <name type="scientific">Lachancea dasiensis</name>
    <dbReference type="NCBI Taxonomy" id="1072105"/>
    <lineage>
        <taxon>Eukaryota</taxon>
        <taxon>Fungi</taxon>
        <taxon>Dikarya</taxon>
        <taxon>Ascomycota</taxon>
        <taxon>Saccharomycotina</taxon>
        <taxon>Saccharomycetes</taxon>
        <taxon>Saccharomycetales</taxon>
        <taxon>Saccharomycetaceae</taxon>
        <taxon>Lachancea</taxon>
    </lineage>
</organism>
<gene>
    <name evidence="18" type="ORF">LADA_0H14422G</name>
</gene>
<dbReference type="EMBL" id="LT598461">
    <property type="protein sequence ID" value="SCU98638.1"/>
    <property type="molecule type" value="Genomic_DNA"/>
</dbReference>
<dbReference type="PANTHER" id="PTHR14226:SF29">
    <property type="entry name" value="NEUROPATHY TARGET ESTERASE SWS"/>
    <property type="match status" value="1"/>
</dbReference>
<dbReference type="InterPro" id="IPR018490">
    <property type="entry name" value="cNMP-bd_dom_sf"/>
</dbReference>
<dbReference type="GO" id="GO:0071071">
    <property type="term" value="P:regulation of phospholipid biosynthetic process"/>
    <property type="evidence" value="ECO:0007669"/>
    <property type="project" value="EnsemblFungi"/>
</dbReference>
<feature type="active site" description="Nucleophile" evidence="13">
    <location>
        <position position="1283"/>
    </location>
</feature>
<evidence type="ECO:0000313" key="18">
    <source>
        <dbReference type="EMBL" id="SCU98638.1"/>
    </source>
</evidence>
<dbReference type="FunFam" id="3.40.1090.10:FF:000007">
    <property type="entry name" value="Lysophospholipase NTE1"/>
    <property type="match status" value="1"/>
</dbReference>
<dbReference type="InterPro" id="IPR000595">
    <property type="entry name" value="cNMP-bd_dom"/>
</dbReference>
<dbReference type="InterPro" id="IPR014710">
    <property type="entry name" value="RmlC-like_jellyroll"/>
</dbReference>
<feature type="region of interest" description="Disordered" evidence="15">
    <location>
        <begin position="335"/>
        <end position="367"/>
    </location>
</feature>
<evidence type="ECO:0000256" key="8">
    <source>
        <dbReference type="ARBA" id="ARBA00022824"/>
    </source>
</evidence>
<dbReference type="Gene3D" id="2.60.120.10">
    <property type="entry name" value="Jelly Rolls"/>
    <property type="match status" value="2"/>
</dbReference>
<feature type="transmembrane region" description="Helical" evidence="14">
    <location>
        <begin position="46"/>
        <end position="67"/>
    </location>
</feature>
<evidence type="ECO:0000259" key="16">
    <source>
        <dbReference type="PROSITE" id="PS50042"/>
    </source>
</evidence>
<dbReference type="GO" id="GO:0005789">
    <property type="term" value="C:endoplasmic reticulum membrane"/>
    <property type="evidence" value="ECO:0007669"/>
    <property type="project" value="UniProtKB-SubCell"/>
</dbReference>
<sequence>MPNASASDNLLANDPVLNATGLTIAGENALVALSRALSMLGQASNAVFSITGTIISQGFWQVLRFFLLRIPSWLVLSSSFSITLSFSTLVLTFLAMMLATYYVLRSRFLNAYKLLQPDDSDEKQLKSKKQRDETEALFLSKLDQKHKNGFTSYLDEFLSAIKIFGYLEKPVFHELTKDMKTRRLQEGEVLLVDDALGFAIVVEGSLQTYHKVQRIPGKYQPEYANSDNISNFESEDGLSSHYDGYTLNGEKYQLLNKVKAGNPVSSLVSILKLFTGNCEVNPLNKYMKSSGQRSGSHRNLMSPFLDSTLEEHHAELSKQRPPQKLNLDSSLLEQDSEAASRDMGDGRKGNISRPDSVSTSVSSSRSPLPDIIACASNDCTIAIIPAAAFRKLTSKYPRSASHIIQMVLTKLYRVTFQTAHSYMGLTKEIIKTEVDLNNSSDSELPYYLKEAAIRKIKLNEKAQGDAKNESKVQSGASRTGVGNATSKSRKSPHSFLKSRGSRHVVLDSRDHLNPGDLLSNVPLSRKEHPIIRGTSVNSLNNADASSSVKSAKHSNPLLGQYLPSFSSVTDQSVPVNKSAHSAAPSSSKEDDEIRARTFSAVQEETEESSWRIALVEGMFSYLGITQENILPAPEEKDSSSIMLANSEVSRTPSSQFGPASSFRLLAPNQFVTKKRPNLQSKKEYKEEFPSNFDFDTVKDEFAQGLQTTFIHENSVLVSQNCYNPGLFYVIEGSIEVIWTNEEDSTEHTLYVVKPGGIAGYLASLIGSKSFVTLRAQSDLYVGFLPVPVLERLCDKYFMIYLRIAETLTNLLNPKILKLDYALEWVNLDASEILFHQNDPANAIYVVLSGRLRQLHQSNDAEPAELSRGGDPDSTHKSSPVRTVREYAQGDSLGEVDVLTAVNRLSTVVALRETELARIPRTLFELLALEHPSIMIRISRLVARKVLQQQRGAQTLEPPKNVKSSKFDINLLIPPTEATKGSVINSDSAQTSDEEGSAHSYRTITILPITQGLPVEDFATKLVNALKQVGMSTIGLNQSATITHLGRHAFDGLSKLKQSGYFAELEELYDTVVYIADTPLNSSWTATCINQGDCILLLADSAMSPGVGEFERLLVKMKSNARIELILLHPERYVEPGLTHKWLKNRMWVHSHHHVQYANSKFIGEEKPSSSALSASVNFIESLKRKEPFNAFTRQTQENLSRLLPDSLRTTVENFSSKYISKKHRYYTPVHTHKNDFLRLARVLSGKAIGLVLGGGGARGISHLGVLRAIEEHGIPIDMIGGTSIGAFVGGLYAKECDIVPIYGRMKKFAGRVGSFWRLLTDLTWPVTSYTTGHEFNRGIWKTFGDVRIEDFWIQYYCNSTNITESIQEIHSTGYAWRYIRASMSLAGLLPPMEDNGSMLLDGGYVDNLPVWEMKARGCNTIFAIDVGSVDDRTPLRYGDSLNGFWIVFNRWNPFSNHPNVPNMAEIQMRLGYVASVNALEKAKRTPGVIYARPPIEDYATLDFAKFEEIYQVGTAYGHDFLQELKKQKKMPIIPGFEILANNSESFKGMLHRRNSV</sequence>
<feature type="region of interest" description="Disordered" evidence="15">
    <location>
        <begin position="573"/>
        <end position="593"/>
    </location>
</feature>
<keyword evidence="8 14" id="KW-0256">Endoplasmic reticulum</keyword>
<keyword evidence="19" id="KW-1185">Reference proteome</keyword>
<keyword evidence="7 13" id="KW-0378">Hydrolase</keyword>
<evidence type="ECO:0000256" key="6">
    <source>
        <dbReference type="ARBA" id="ARBA00022737"/>
    </source>
</evidence>